<evidence type="ECO:0000256" key="5">
    <source>
        <dbReference type="ARBA" id="ARBA00022824"/>
    </source>
</evidence>
<dbReference type="PROSITE" id="PS51375">
    <property type="entry name" value="PPR"/>
    <property type="match status" value="1"/>
</dbReference>
<keyword evidence="5" id="KW-0256">Endoplasmic reticulum</keyword>
<keyword evidence="4" id="KW-0677">Repeat</keyword>
<dbReference type="STRING" id="2094558.A0A315AFN1"/>
<dbReference type="Proteomes" id="UP000250321">
    <property type="component" value="Unassembled WGS sequence"/>
</dbReference>
<dbReference type="Gene3D" id="2.30.29.30">
    <property type="entry name" value="Pleckstrin-homology domain (PH domain)/Phosphotyrosine-binding domain (PTB)"/>
    <property type="match status" value="1"/>
</dbReference>
<evidence type="ECO:0000259" key="11">
    <source>
        <dbReference type="PROSITE" id="PS51847"/>
    </source>
</evidence>
<protein>
    <recommendedName>
        <fullName evidence="11">SMP-LTD domain-containing protein</fullName>
    </recommendedName>
</protein>
<evidence type="ECO:0000256" key="10">
    <source>
        <dbReference type="PROSITE-ProRule" id="PRU00708"/>
    </source>
</evidence>
<dbReference type="AlphaFoldDB" id="A0A315AFN1"/>
<dbReference type="OrthoDB" id="26740at2759"/>
<comment type="caution">
    <text evidence="12">The sequence shown here is derived from an EMBL/GenBank/DDBJ whole genome shotgun (WGS) entry which is preliminary data.</text>
</comment>
<proteinExistence type="predicted"/>
<evidence type="ECO:0000256" key="8">
    <source>
        <dbReference type="ARBA" id="ARBA00023121"/>
    </source>
</evidence>
<keyword evidence="9" id="KW-0472">Membrane</keyword>
<evidence type="ECO:0000313" key="13">
    <source>
        <dbReference type="Proteomes" id="UP000250321"/>
    </source>
</evidence>
<dbReference type="EMBL" id="PJQY01000318">
    <property type="protein sequence ID" value="PQQ13026.1"/>
    <property type="molecule type" value="Genomic_DNA"/>
</dbReference>
<keyword evidence="13" id="KW-1185">Reference proteome</keyword>
<gene>
    <name evidence="12" type="ORF">Pyn_14628</name>
</gene>
<dbReference type="PANTHER" id="PTHR13466:SF0">
    <property type="entry name" value="SMP-LTD DOMAIN-CONTAINING PROTEIN"/>
    <property type="match status" value="1"/>
</dbReference>
<dbReference type="GO" id="GO:0008289">
    <property type="term" value="F:lipid binding"/>
    <property type="evidence" value="ECO:0007669"/>
    <property type="project" value="UniProtKB-KW"/>
</dbReference>
<dbReference type="GO" id="GO:0006869">
    <property type="term" value="P:lipid transport"/>
    <property type="evidence" value="ECO:0007669"/>
    <property type="project" value="UniProtKB-KW"/>
</dbReference>
<feature type="domain" description="SMP-LTD" evidence="11">
    <location>
        <begin position="265"/>
        <end position="398"/>
    </location>
</feature>
<evidence type="ECO:0000256" key="1">
    <source>
        <dbReference type="ARBA" id="ARBA00004586"/>
    </source>
</evidence>
<comment type="subcellular location">
    <subcellularLocation>
        <location evidence="1">Endoplasmic reticulum membrane</location>
    </subcellularLocation>
</comment>
<sequence>MKDSGVQPNVDEYNKLIQSVCLKALDWETAEKLLEEMKDNGLHLNGITRGLIKAVKELKEEKIETENNQLLILTESDGSQTAIQLKGCTIEAVSSTSLPSRKWAKRFPIKLDSKSTIIYKGSKVFYIYLETSWEKESWCKALRLASSNDKEKLDWENRIDGSSSKVRMFLKKITKKYAKVGPDNKLSWTSSLGREERKISEKNRTCQDSISLSSLVDASPPVKRAKSFTEGNLAILPSSTLTHSDSQSHISVLSDADSDEKFSTDEATLCWNLLISRLFFDAKSSVEMKKTIKAQIQRTLSNMRTPSYIGEVICTDINTGNLPPYIHGMKVLPMDMNDVWALEVDIGYYGGAVLNVETRLEVRELDLQKGSEDSSPESALLGMCQLNFLKNLSISGSS</sequence>
<keyword evidence="7" id="KW-0445">Lipid transport</keyword>
<keyword evidence="3" id="KW-0812">Transmembrane</keyword>
<evidence type="ECO:0000256" key="3">
    <source>
        <dbReference type="ARBA" id="ARBA00022692"/>
    </source>
</evidence>
<accession>A0A315AFN1</accession>
<dbReference type="InterPro" id="IPR002885">
    <property type="entry name" value="PPR_rpt"/>
</dbReference>
<dbReference type="PANTHER" id="PTHR13466">
    <property type="entry name" value="TEX2 PROTEIN-RELATED"/>
    <property type="match status" value="1"/>
</dbReference>
<keyword evidence="6" id="KW-1133">Transmembrane helix</keyword>
<dbReference type="InterPro" id="IPR057080">
    <property type="entry name" value="PH_SMPa"/>
</dbReference>
<organism evidence="12 13">
    <name type="scientific">Prunus yedoensis var. nudiflora</name>
    <dbReference type="NCBI Taxonomy" id="2094558"/>
    <lineage>
        <taxon>Eukaryota</taxon>
        <taxon>Viridiplantae</taxon>
        <taxon>Streptophyta</taxon>
        <taxon>Embryophyta</taxon>
        <taxon>Tracheophyta</taxon>
        <taxon>Spermatophyta</taxon>
        <taxon>Magnoliopsida</taxon>
        <taxon>eudicotyledons</taxon>
        <taxon>Gunneridae</taxon>
        <taxon>Pentapetalae</taxon>
        <taxon>rosids</taxon>
        <taxon>fabids</taxon>
        <taxon>Rosales</taxon>
        <taxon>Rosaceae</taxon>
        <taxon>Amygdaloideae</taxon>
        <taxon>Amygdaleae</taxon>
        <taxon>Prunus</taxon>
    </lineage>
</organism>
<dbReference type="InterPro" id="IPR011993">
    <property type="entry name" value="PH-like_dom_sf"/>
</dbReference>
<dbReference type="GO" id="GO:0005789">
    <property type="term" value="C:endoplasmic reticulum membrane"/>
    <property type="evidence" value="ECO:0007669"/>
    <property type="project" value="UniProtKB-SubCell"/>
</dbReference>
<evidence type="ECO:0000256" key="4">
    <source>
        <dbReference type="ARBA" id="ARBA00022737"/>
    </source>
</evidence>
<keyword evidence="2" id="KW-0813">Transport</keyword>
<name>A0A315AFN1_PRUYE</name>
<dbReference type="SUPFAM" id="SSF50729">
    <property type="entry name" value="PH domain-like"/>
    <property type="match status" value="1"/>
</dbReference>
<reference evidence="12 13" key="1">
    <citation type="submission" date="2018-02" db="EMBL/GenBank/DDBJ databases">
        <title>Draft genome of wild Prunus yedoensis var. nudiflora.</title>
        <authorList>
            <person name="Baek S."/>
            <person name="Kim J.-H."/>
            <person name="Choi K."/>
            <person name="Kim G.-B."/>
            <person name="Cho A."/>
            <person name="Jang H."/>
            <person name="Shin C.-H."/>
            <person name="Yu H.-J."/>
            <person name="Mun J.-H."/>
        </authorList>
    </citation>
    <scope>NUCLEOTIDE SEQUENCE [LARGE SCALE GENOMIC DNA]</scope>
    <source>
        <strain evidence="13">cv. Jeju island</strain>
        <tissue evidence="12">Leaf</tissue>
    </source>
</reference>
<dbReference type="PROSITE" id="PS51847">
    <property type="entry name" value="SMP"/>
    <property type="match status" value="1"/>
</dbReference>
<dbReference type="InterPro" id="IPR031468">
    <property type="entry name" value="SMP_LBD"/>
</dbReference>
<evidence type="ECO:0000256" key="7">
    <source>
        <dbReference type="ARBA" id="ARBA00023055"/>
    </source>
</evidence>
<evidence type="ECO:0000256" key="6">
    <source>
        <dbReference type="ARBA" id="ARBA00022989"/>
    </source>
</evidence>
<evidence type="ECO:0000256" key="9">
    <source>
        <dbReference type="ARBA" id="ARBA00023136"/>
    </source>
</evidence>
<dbReference type="Pfam" id="PF23065">
    <property type="entry name" value="PH_SMPa"/>
    <property type="match status" value="1"/>
</dbReference>
<feature type="repeat" description="PPR" evidence="10">
    <location>
        <begin position="9"/>
        <end position="44"/>
    </location>
</feature>
<evidence type="ECO:0000256" key="2">
    <source>
        <dbReference type="ARBA" id="ARBA00022448"/>
    </source>
</evidence>
<evidence type="ECO:0000313" key="12">
    <source>
        <dbReference type="EMBL" id="PQQ13026.1"/>
    </source>
</evidence>
<dbReference type="InterPro" id="IPR011990">
    <property type="entry name" value="TPR-like_helical_dom_sf"/>
</dbReference>
<keyword evidence="8" id="KW-0446">Lipid-binding</keyword>
<dbReference type="Gene3D" id="1.25.40.10">
    <property type="entry name" value="Tetratricopeptide repeat domain"/>
    <property type="match status" value="1"/>
</dbReference>